<evidence type="ECO:0000313" key="4">
    <source>
        <dbReference type="Proteomes" id="UP000824111"/>
    </source>
</evidence>
<feature type="transmembrane region" description="Helical" evidence="1">
    <location>
        <begin position="237"/>
        <end position="258"/>
    </location>
</feature>
<dbReference type="EMBL" id="DVND01000097">
    <property type="protein sequence ID" value="HIU48446.1"/>
    <property type="molecule type" value="Genomic_DNA"/>
</dbReference>
<reference evidence="3" key="2">
    <citation type="journal article" date="2021" name="PeerJ">
        <title>Extensive microbial diversity within the chicken gut microbiome revealed by metagenomics and culture.</title>
        <authorList>
            <person name="Gilroy R."/>
            <person name="Ravi A."/>
            <person name="Getino M."/>
            <person name="Pursley I."/>
            <person name="Horton D.L."/>
            <person name="Alikhan N.F."/>
            <person name="Baker D."/>
            <person name="Gharbi K."/>
            <person name="Hall N."/>
            <person name="Watson M."/>
            <person name="Adriaenssens E.M."/>
            <person name="Foster-Nyarko E."/>
            <person name="Jarju S."/>
            <person name="Secka A."/>
            <person name="Antonio M."/>
            <person name="Oren A."/>
            <person name="Chaudhuri R.R."/>
            <person name="La Ragione R."/>
            <person name="Hildebrand F."/>
            <person name="Pallen M.J."/>
        </authorList>
    </citation>
    <scope>NUCLEOTIDE SEQUENCE</scope>
    <source>
        <strain evidence="3">ChiSjej4B22-9803</strain>
    </source>
</reference>
<feature type="transmembrane region" description="Helical" evidence="1">
    <location>
        <begin position="389"/>
        <end position="411"/>
    </location>
</feature>
<keyword evidence="1" id="KW-1133">Transmembrane helix</keyword>
<dbReference type="PROSITE" id="PS51257">
    <property type="entry name" value="PROKAR_LIPOPROTEIN"/>
    <property type="match status" value="1"/>
</dbReference>
<feature type="transmembrane region" description="Helical" evidence="1">
    <location>
        <begin position="454"/>
        <end position="472"/>
    </location>
</feature>
<feature type="transmembrane region" description="Helical" evidence="1">
    <location>
        <begin position="172"/>
        <end position="189"/>
    </location>
</feature>
<evidence type="ECO:0000313" key="3">
    <source>
        <dbReference type="EMBL" id="HIU48446.1"/>
    </source>
</evidence>
<feature type="transmembrane region" description="Helical" evidence="1">
    <location>
        <begin position="201"/>
        <end position="230"/>
    </location>
</feature>
<feature type="transmembrane region" description="Helical" evidence="1">
    <location>
        <begin position="6"/>
        <end position="24"/>
    </location>
</feature>
<name>A0A9D1LUX3_9FIRM</name>
<keyword evidence="1" id="KW-0472">Membrane</keyword>
<sequence length="691" mass="78152">MKTKLTAVVIAAVSALACLIVLYWGNNIGLADNGDYRRVMEENRITYLEAENNTYMFRQYYNMEVTGTGFFQQLKSLFHSGGDGFYTSPHQEVVRFSKVLNFFYNKVTQQNVNHYNILWLAVIYVFMFAHGVYFLAAYFKKIWQQIVIAGVVLFFFCDAGYLLYFNSFFGEALQYVSVFMLCALALHLIRTPKSYGKLVLFFLYLYLFAGAKLVNIPTALLTAVSMLLLLCKEHGKGYRCVLGGLVAASVVACALLYADIPDWMDRDTNYQAVFYGILKDSDTPEEDLEELGLNPEYAVLANTNAYMPEYPIDVSGEAFESGFHEQISKFKVAAFYLAHPVRLTQKLAIAIENSAHIRPTYLGTSSVYRVEQTNRWSGWSNLRVYSNVLYTPVIVLPFLLLFSIAVLFAVFRAGKDADKLLPRVFLLLLMAALWINLAVQIIGNGEADLAKHMFLFIQLFDILLVWGLLWCAFNWKTVWAHKRISGGVVLAAAVLVTGAVYKKPPQTMEFGAWDGKPIQWDVVSDEGDGTVQLISNEILTEMEFDGEGVYGNNLWRDADIREWLNTDFLQAFSAEERERLVPVRQRMLLSAPNQALAEGGNHLHFWTPVPQHSADLADTAYFYTTEDLVYLPTIEQVTEIRGRVGGAFWLSTPYAAEGAMVRQVEPDGFVLRKDANRQSGVRPVICIKKEP</sequence>
<dbReference type="Pfam" id="PF19789">
    <property type="entry name" value="DUF6273"/>
    <property type="match status" value="1"/>
</dbReference>
<gene>
    <name evidence="3" type="ORF">IAB04_03720</name>
</gene>
<feature type="transmembrane region" description="Helical" evidence="1">
    <location>
        <begin position="484"/>
        <end position="501"/>
    </location>
</feature>
<comment type="caution">
    <text evidence="3">The sequence shown here is derived from an EMBL/GenBank/DDBJ whole genome shotgun (WGS) entry which is preliminary data.</text>
</comment>
<proteinExistence type="predicted"/>
<feature type="transmembrane region" description="Helical" evidence="1">
    <location>
        <begin position="117"/>
        <end position="136"/>
    </location>
</feature>
<reference evidence="3" key="1">
    <citation type="submission" date="2020-10" db="EMBL/GenBank/DDBJ databases">
        <authorList>
            <person name="Gilroy R."/>
        </authorList>
    </citation>
    <scope>NUCLEOTIDE SEQUENCE</scope>
    <source>
        <strain evidence="3">ChiSjej4B22-9803</strain>
    </source>
</reference>
<evidence type="ECO:0000259" key="2">
    <source>
        <dbReference type="Pfam" id="PF19789"/>
    </source>
</evidence>
<dbReference type="Proteomes" id="UP000824111">
    <property type="component" value="Unassembled WGS sequence"/>
</dbReference>
<dbReference type="AlphaFoldDB" id="A0A9D1LUX3"/>
<protein>
    <recommendedName>
        <fullName evidence="2">DUF6273 domain-containing protein</fullName>
    </recommendedName>
</protein>
<dbReference type="InterPro" id="IPR046240">
    <property type="entry name" value="DUF6273"/>
</dbReference>
<accession>A0A9D1LUX3</accession>
<feature type="domain" description="DUF6273" evidence="2">
    <location>
        <begin position="529"/>
        <end position="688"/>
    </location>
</feature>
<evidence type="ECO:0000256" key="1">
    <source>
        <dbReference type="SAM" id="Phobius"/>
    </source>
</evidence>
<feature type="transmembrane region" description="Helical" evidence="1">
    <location>
        <begin position="142"/>
        <end position="165"/>
    </location>
</feature>
<organism evidence="3 4">
    <name type="scientific">Candidatus Avimonoglobus intestinipullorum</name>
    <dbReference type="NCBI Taxonomy" id="2840699"/>
    <lineage>
        <taxon>Bacteria</taxon>
        <taxon>Bacillati</taxon>
        <taxon>Bacillota</taxon>
        <taxon>Clostridia</taxon>
        <taxon>Eubacteriales</taxon>
        <taxon>Candidatus Avimonoglobus</taxon>
    </lineage>
</organism>
<keyword evidence="1" id="KW-0812">Transmembrane</keyword>
<feature type="transmembrane region" description="Helical" evidence="1">
    <location>
        <begin position="423"/>
        <end position="442"/>
    </location>
</feature>